<dbReference type="EMBL" id="JAJSOF020000017">
    <property type="protein sequence ID" value="KAJ4440081.1"/>
    <property type="molecule type" value="Genomic_DNA"/>
</dbReference>
<keyword evidence="2" id="KW-1185">Reference proteome</keyword>
<feature type="non-terminal residue" evidence="1">
    <location>
        <position position="1"/>
    </location>
</feature>
<name>A0ABQ8T0T9_PERAM</name>
<dbReference type="Proteomes" id="UP001148838">
    <property type="component" value="Unassembled WGS sequence"/>
</dbReference>
<reference evidence="1 2" key="1">
    <citation type="journal article" date="2022" name="Allergy">
        <title>Genome assembly and annotation of Periplaneta americana reveal a comprehensive cockroach allergen profile.</title>
        <authorList>
            <person name="Wang L."/>
            <person name="Xiong Q."/>
            <person name="Saelim N."/>
            <person name="Wang L."/>
            <person name="Nong W."/>
            <person name="Wan A.T."/>
            <person name="Shi M."/>
            <person name="Liu X."/>
            <person name="Cao Q."/>
            <person name="Hui J.H.L."/>
            <person name="Sookrung N."/>
            <person name="Leung T.F."/>
            <person name="Tungtrongchitr A."/>
            <person name="Tsui S.K.W."/>
        </authorList>
    </citation>
    <scope>NUCLEOTIDE SEQUENCE [LARGE SCALE GENOMIC DNA]</scope>
    <source>
        <strain evidence="1">PWHHKU_190912</strain>
    </source>
</reference>
<organism evidence="1 2">
    <name type="scientific">Periplaneta americana</name>
    <name type="common">American cockroach</name>
    <name type="synonym">Blatta americana</name>
    <dbReference type="NCBI Taxonomy" id="6978"/>
    <lineage>
        <taxon>Eukaryota</taxon>
        <taxon>Metazoa</taxon>
        <taxon>Ecdysozoa</taxon>
        <taxon>Arthropoda</taxon>
        <taxon>Hexapoda</taxon>
        <taxon>Insecta</taxon>
        <taxon>Pterygota</taxon>
        <taxon>Neoptera</taxon>
        <taxon>Polyneoptera</taxon>
        <taxon>Dictyoptera</taxon>
        <taxon>Blattodea</taxon>
        <taxon>Blattoidea</taxon>
        <taxon>Blattidae</taxon>
        <taxon>Blattinae</taxon>
        <taxon>Periplaneta</taxon>
    </lineage>
</organism>
<evidence type="ECO:0000313" key="2">
    <source>
        <dbReference type="Proteomes" id="UP001148838"/>
    </source>
</evidence>
<evidence type="ECO:0000313" key="1">
    <source>
        <dbReference type="EMBL" id="KAJ4440081.1"/>
    </source>
</evidence>
<protein>
    <submittedName>
        <fullName evidence="1">Uncharacterized protein</fullName>
    </submittedName>
</protein>
<comment type="caution">
    <text evidence="1">The sequence shown here is derived from an EMBL/GenBank/DDBJ whole genome shotgun (WGS) entry which is preliminary data.</text>
</comment>
<accession>A0ABQ8T0T9</accession>
<gene>
    <name evidence="1" type="ORF">ANN_08214</name>
</gene>
<sequence>VPEAAESSHVEALKAVDIVFQWFERQEEIETVQLLQLKVIRDLALTKKMKTIQQKKISDFFKPDLFINVLHLLLHSITDRYSIDAILQTDTFSQLLALGSVTSHVSVLVLFEMGNIGERAKYGEWQWKVCVCLNSGDMLPSLTCSTRSALRGETRSDVTGWPIGNDSH</sequence>
<proteinExistence type="predicted"/>